<dbReference type="EC" id="2.4.1.-" evidence="3"/>
<evidence type="ECO:0000313" key="4">
    <source>
        <dbReference type="EMBL" id="CAG9818396.1"/>
    </source>
</evidence>
<evidence type="ECO:0000313" key="5">
    <source>
        <dbReference type="Proteomes" id="UP001153737"/>
    </source>
</evidence>
<reference evidence="4" key="1">
    <citation type="submission" date="2022-01" db="EMBL/GenBank/DDBJ databases">
        <authorList>
            <person name="King R."/>
        </authorList>
    </citation>
    <scope>NUCLEOTIDE SEQUENCE</scope>
</reference>
<comment type="similarity">
    <text evidence="3">Belongs to the glycosyltransferase 11 family.</text>
</comment>
<keyword evidence="3" id="KW-0812">Transmembrane</keyword>
<dbReference type="GO" id="GO:0008107">
    <property type="term" value="F:galactoside 2-alpha-L-fucosyltransferase activity"/>
    <property type="evidence" value="ECO:0007669"/>
    <property type="project" value="InterPro"/>
</dbReference>
<comment type="subcellular location">
    <subcellularLocation>
        <location evidence="3">Golgi apparatus</location>
        <location evidence="3">Golgi stack membrane</location>
        <topology evidence="3">Single-pass type II membrane protein</topology>
    </subcellularLocation>
</comment>
<keyword evidence="3" id="KW-0472">Membrane</keyword>
<dbReference type="PANTHER" id="PTHR11927:SF9">
    <property type="entry name" value="L-FUCOSYLTRANSFERASE"/>
    <property type="match status" value="1"/>
</dbReference>
<organism evidence="4 5">
    <name type="scientific">Phaedon cochleariae</name>
    <name type="common">Mustard beetle</name>
    <dbReference type="NCBI Taxonomy" id="80249"/>
    <lineage>
        <taxon>Eukaryota</taxon>
        <taxon>Metazoa</taxon>
        <taxon>Ecdysozoa</taxon>
        <taxon>Arthropoda</taxon>
        <taxon>Hexapoda</taxon>
        <taxon>Insecta</taxon>
        <taxon>Pterygota</taxon>
        <taxon>Neoptera</taxon>
        <taxon>Endopterygota</taxon>
        <taxon>Coleoptera</taxon>
        <taxon>Polyphaga</taxon>
        <taxon>Cucujiformia</taxon>
        <taxon>Chrysomeloidea</taxon>
        <taxon>Chrysomelidae</taxon>
        <taxon>Chrysomelinae</taxon>
        <taxon>Chrysomelini</taxon>
        <taxon>Phaedon</taxon>
    </lineage>
</organism>
<dbReference type="PANTHER" id="PTHR11927">
    <property type="entry name" value="GALACTOSIDE 2-L-FUCOSYLTRANSFERASE"/>
    <property type="match status" value="1"/>
</dbReference>
<comment type="pathway">
    <text evidence="3">Protein modification; protein glycosylation.</text>
</comment>
<name>A0A9N9SG81_PHACE</name>
<accession>A0A9N9SG81</accession>
<evidence type="ECO:0000256" key="1">
    <source>
        <dbReference type="ARBA" id="ARBA00022676"/>
    </source>
</evidence>
<keyword evidence="3" id="KW-0325">Glycoprotein</keyword>
<dbReference type="EMBL" id="OU896723">
    <property type="protein sequence ID" value="CAG9818396.1"/>
    <property type="molecule type" value="Genomic_DNA"/>
</dbReference>
<feature type="transmembrane region" description="Helical" evidence="3">
    <location>
        <begin position="9"/>
        <end position="29"/>
    </location>
</feature>
<dbReference type="AlphaFoldDB" id="A0A9N9SG81"/>
<keyword evidence="5" id="KW-1185">Reference proteome</keyword>
<dbReference type="CDD" id="cd11301">
    <property type="entry name" value="Fut1_Fut2_like"/>
    <property type="match status" value="1"/>
</dbReference>
<dbReference type="GO" id="GO:0032580">
    <property type="term" value="C:Golgi cisterna membrane"/>
    <property type="evidence" value="ECO:0007669"/>
    <property type="project" value="UniProtKB-SubCell"/>
</dbReference>
<evidence type="ECO:0000256" key="2">
    <source>
        <dbReference type="ARBA" id="ARBA00022679"/>
    </source>
</evidence>
<gene>
    <name evidence="4" type="ORF">PHAECO_LOCUS5899</name>
</gene>
<reference evidence="4" key="2">
    <citation type="submission" date="2022-10" db="EMBL/GenBank/DDBJ databases">
        <authorList>
            <consortium name="ENA_rothamsted_submissions"/>
            <consortium name="culmorum"/>
            <person name="King R."/>
        </authorList>
    </citation>
    <scope>NUCLEOTIDE SEQUENCE</scope>
</reference>
<dbReference type="Pfam" id="PF01531">
    <property type="entry name" value="Glyco_transf_11"/>
    <property type="match status" value="1"/>
</dbReference>
<evidence type="ECO:0000256" key="3">
    <source>
        <dbReference type="RuleBase" id="RU363129"/>
    </source>
</evidence>
<keyword evidence="1 3" id="KW-0328">Glycosyltransferase</keyword>
<keyword evidence="3" id="KW-1133">Transmembrane helix</keyword>
<dbReference type="GO" id="GO:0005975">
    <property type="term" value="P:carbohydrate metabolic process"/>
    <property type="evidence" value="ECO:0007669"/>
    <property type="project" value="InterPro"/>
</dbReference>
<keyword evidence="3" id="KW-0333">Golgi apparatus</keyword>
<dbReference type="OrthoDB" id="3226at2759"/>
<keyword evidence="3" id="KW-0735">Signal-anchor</keyword>
<keyword evidence="2 3" id="KW-0808">Transferase</keyword>
<dbReference type="InterPro" id="IPR002516">
    <property type="entry name" value="Glyco_trans_11"/>
</dbReference>
<protein>
    <recommendedName>
        <fullName evidence="3">L-Fucosyltransferase</fullName>
        <ecNumber evidence="3">2.4.1.-</ecNumber>
    </recommendedName>
</protein>
<dbReference type="Proteomes" id="UP001153737">
    <property type="component" value="Chromosome 17"/>
</dbReference>
<proteinExistence type="inferred from homology"/>
<sequence length="338" mass="38324">MNRSRTMNTLYKVVLAVVGVLGFLCIILNPNNEKFDNIYESRETKTFFSVYHQSLCEGKTKIREVSEVPRKCPQGGIVTVNQGGRLGNQIWEYASVWAVSKLTGLEPYVPGCIRNTIDELFENLSIPALEDISHCEIRFVEVVKGLEAWSSPNQSIILPIYSRLFDIAVPFIEEIKMDFQIRKTVLERCQQILREAAKLSSYPAQTFVGVHVRRTDYMTYLNWKYQNVTIADQSYFLRAMEIFEGKFENVIFVVLSDDLSWCRNAFSGKGNVYINKMGLGNSAVVDLALMASCNHTIYDYGTYGDWGALLAGGDNIYFNLSVNPSAQMGKMLPNWSTI</sequence>